<dbReference type="eggNOG" id="arCOG02291">
    <property type="taxonomic scope" value="Archaea"/>
</dbReference>
<dbReference type="RefSeq" id="WP_049989562.1">
    <property type="nucleotide sequence ID" value="NZ_FOIS01000003.1"/>
</dbReference>
<dbReference type="InterPro" id="IPR023214">
    <property type="entry name" value="HAD_sf"/>
</dbReference>
<organism evidence="4 5">
    <name type="scientific">Natrinema salifodinae</name>
    <dbReference type="NCBI Taxonomy" id="1202768"/>
    <lineage>
        <taxon>Archaea</taxon>
        <taxon>Methanobacteriati</taxon>
        <taxon>Methanobacteriota</taxon>
        <taxon>Stenosarchaea group</taxon>
        <taxon>Halobacteria</taxon>
        <taxon>Halobacteriales</taxon>
        <taxon>Natrialbaceae</taxon>
        <taxon>Natrinema</taxon>
    </lineage>
</organism>
<dbReference type="InterPro" id="IPR006439">
    <property type="entry name" value="HAD-SF_hydro_IA"/>
</dbReference>
<dbReference type="Pfam" id="PF00702">
    <property type="entry name" value="Hydrolase"/>
    <property type="match status" value="1"/>
</dbReference>
<comment type="similarity">
    <text evidence="1">Belongs to the HAD-like hydrolase superfamily.</text>
</comment>
<keyword evidence="5" id="KW-1185">Reference proteome</keyword>
<gene>
    <name evidence="4" type="ORF">SAMN05216285_2145</name>
</gene>
<dbReference type="NCBIfam" id="TIGR01549">
    <property type="entry name" value="HAD-SF-IA-v1"/>
    <property type="match status" value="1"/>
</dbReference>
<dbReference type="AlphaFoldDB" id="A0A1I0P4Z2"/>
<dbReference type="OrthoDB" id="27736at2157"/>
<keyword evidence="2 4" id="KW-0378">Hydrolase</keyword>
<protein>
    <submittedName>
        <fullName evidence="4">Putative hydrolase of the HAD superfamily</fullName>
    </submittedName>
</protein>
<dbReference type="STRING" id="1202768.SAMN05216285_2145"/>
<proteinExistence type="inferred from homology"/>
<evidence type="ECO:0000256" key="2">
    <source>
        <dbReference type="ARBA" id="ARBA00022801"/>
    </source>
</evidence>
<dbReference type="SFLD" id="SFLDG01135">
    <property type="entry name" value="C1.5.6:_HAD__Beta-PGM__Phospha"/>
    <property type="match status" value="1"/>
</dbReference>
<dbReference type="Proteomes" id="UP000183275">
    <property type="component" value="Unassembled WGS sequence"/>
</dbReference>
<dbReference type="InterPro" id="IPR023198">
    <property type="entry name" value="PGP-like_dom2"/>
</dbReference>
<dbReference type="PANTHER" id="PTHR43316:SF3">
    <property type="entry name" value="HALOACID DEHALOGENASE, TYPE II (AFU_ORTHOLOGUE AFUA_2G07750)-RELATED"/>
    <property type="match status" value="1"/>
</dbReference>
<evidence type="ECO:0000256" key="1">
    <source>
        <dbReference type="ARBA" id="ARBA00007958"/>
    </source>
</evidence>
<name>A0A1I0P4Z2_9EURY</name>
<dbReference type="SUPFAM" id="SSF56784">
    <property type="entry name" value="HAD-like"/>
    <property type="match status" value="1"/>
</dbReference>
<evidence type="ECO:0000313" key="4">
    <source>
        <dbReference type="EMBL" id="SEW09313.1"/>
    </source>
</evidence>
<accession>A0A1I0P4Z2</accession>
<sequence>MNGAGTGDGGGTATDDADDPTAPEWKAVFWDIGGVILALDSVQAAHAEFVAGLLERRGVETDLEEGIDTWRTTVGDYFREREDTEFRSAREGYHRGVAAIVGEEVPREEWEPRFEAIVRDSIEPVPGAVETIERLADQDVHVGVVSDVDDAEGKRMLERFGVRERFDSITTSEAVGRTKPDPAMFETALEKAGVAPERALMIGDRYDHDVNGAAEVGMHGVAFGADDGPAVSYRIESPEEVLDIVDGARGAPNRSRG</sequence>
<feature type="region of interest" description="Disordered" evidence="3">
    <location>
        <begin position="1"/>
        <end position="20"/>
    </location>
</feature>
<feature type="compositionally biased region" description="Gly residues" evidence="3">
    <location>
        <begin position="1"/>
        <end position="12"/>
    </location>
</feature>
<evidence type="ECO:0000256" key="3">
    <source>
        <dbReference type="SAM" id="MobiDB-lite"/>
    </source>
</evidence>
<dbReference type="NCBIfam" id="TIGR01509">
    <property type="entry name" value="HAD-SF-IA-v3"/>
    <property type="match status" value="1"/>
</dbReference>
<evidence type="ECO:0000313" key="5">
    <source>
        <dbReference type="Proteomes" id="UP000183275"/>
    </source>
</evidence>
<dbReference type="SFLD" id="SFLDG01129">
    <property type="entry name" value="C1.5:_HAD__Beta-PGM__Phosphata"/>
    <property type="match status" value="1"/>
</dbReference>
<dbReference type="GO" id="GO:0016787">
    <property type="term" value="F:hydrolase activity"/>
    <property type="evidence" value="ECO:0007669"/>
    <property type="project" value="UniProtKB-KW"/>
</dbReference>
<dbReference type="InterPro" id="IPR051540">
    <property type="entry name" value="S-2-haloacid_dehalogenase"/>
</dbReference>
<dbReference type="Gene3D" id="3.40.50.1000">
    <property type="entry name" value="HAD superfamily/HAD-like"/>
    <property type="match status" value="1"/>
</dbReference>
<dbReference type="EMBL" id="FOIS01000003">
    <property type="protein sequence ID" value="SEW09313.1"/>
    <property type="molecule type" value="Genomic_DNA"/>
</dbReference>
<dbReference type="SFLD" id="SFLDS00003">
    <property type="entry name" value="Haloacid_Dehalogenase"/>
    <property type="match status" value="1"/>
</dbReference>
<dbReference type="InterPro" id="IPR036412">
    <property type="entry name" value="HAD-like_sf"/>
</dbReference>
<reference evidence="5" key="1">
    <citation type="submission" date="2016-10" db="EMBL/GenBank/DDBJ databases">
        <authorList>
            <person name="Varghese N."/>
        </authorList>
    </citation>
    <scope>NUCLEOTIDE SEQUENCE [LARGE SCALE GENOMIC DNA]</scope>
    <source>
        <strain evidence="5">CGMCC 1.12284</strain>
    </source>
</reference>
<dbReference type="Gene3D" id="1.10.150.240">
    <property type="entry name" value="Putative phosphatase, domain 2"/>
    <property type="match status" value="1"/>
</dbReference>
<dbReference type="PANTHER" id="PTHR43316">
    <property type="entry name" value="HYDROLASE, HALOACID DELAHOGENASE-RELATED"/>
    <property type="match status" value="1"/>
</dbReference>